<feature type="domain" description="HTH cro/C1-type" evidence="2">
    <location>
        <begin position="21"/>
        <end position="77"/>
    </location>
</feature>
<dbReference type="InterPro" id="IPR010982">
    <property type="entry name" value="Lambda_DNA-bd_dom_sf"/>
</dbReference>
<dbReference type="Proteomes" id="UP001235874">
    <property type="component" value="Chromosome"/>
</dbReference>
<organism evidence="3 4">
    <name type="scientific">Micromonospora profundi</name>
    <dbReference type="NCBI Taxonomy" id="1420889"/>
    <lineage>
        <taxon>Bacteria</taxon>
        <taxon>Bacillati</taxon>
        <taxon>Actinomycetota</taxon>
        <taxon>Actinomycetes</taxon>
        <taxon>Micromonosporales</taxon>
        <taxon>Micromonosporaceae</taxon>
        <taxon>Micromonospora</taxon>
    </lineage>
</organism>
<dbReference type="KEGG" id="mprn:Q3V37_19330"/>
<sequence length="160" mass="17647">MTDTTPTTPQMAFAQFVRQTVEDAREQHGWTVGDIARHTGISRSTLFRWLAGDWQRYPELSKVRSLCATLGLPIAAAIRPLAMAGTPAPASPPALTQVEADMGSIRERLLDETVPASDKRQIRALLHRLARRDVPVNARPSSMPQVAHRNAPPQPRASRL</sequence>
<feature type="region of interest" description="Disordered" evidence="1">
    <location>
        <begin position="136"/>
        <end position="160"/>
    </location>
</feature>
<reference evidence="3 4" key="1">
    <citation type="submission" date="2023-07" db="EMBL/GenBank/DDBJ databases">
        <title>Micromonospora profundi TRM 95458 converts glycerol to a new osmotic compound.</title>
        <authorList>
            <person name="Lu D."/>
        </authorList>
    </citation>
    <scope>NUCLEOTIDE SEQUENCE [LARGE SCALE GENOMIC DNA]</scope>
    <source>
        <strain evidence="3 4">TRM95458</strain>
    </source>
</reference>
<dbReference type="Pfam" id="PF01381">
    <property type="entry name" value="HTH_3"/>
    <property type="match status" value="1"/>
</dbReference>
<keyword evidence="4" id="KW-1185">Reference proteome</keyword>
<dbReference type="SUPFAM" id="SSF47413">
    <property type="entry name" value="lambda repressor-like DNA-binding domains"/>
    <property type="match status" value="1"/>
</dbReference>
<accession>A0AAJ6HTB0</accession>
<dbReference type="AlphaFoldDB" id="A0AAJ6HTB0"/>
<dbReference type="Gene3D" id="1.10.260.40">
    <property type="entry name" value="lambda repressor-like DNA-binding domains"/>
    <property type="match status" value="1"/>
</dbReference>
<dbReference type="GO" id="GO:0003677">
    <property type="term" value="F:DNA binding"/>
    <property type="evidence" value="ECO:0007669"/>
    <property type="project" value="InterPro"/>
</dbReference>
<dbReference type="CDD" id="cd00093">
    <property type="entry name" value="HTH_XRE"/>
    <property type="match status" value="1"/>
</dbReference>
<dbReference type="InterPro" id="IPR001387">
    <property type="entry name" value="Cro/C1-type_HTH"/>
</dbReference>
<proteinExistence type="predicted"/>
<dbReference type="RefSeq" id="WP_231640080.1">
    <property type="nucleotide sequence ID" value="NZ_CP130472.1"/>
</dbReference>
<evidence type="ECO:0000313" key="3">
    <source>
        <dbReference type="EMBL" id="WLS43554.1"/>
    </source>
</evidence>
<evidence type="ECO:0000259" key="2">
    <source>
        <dbReference type="PROSITE" id="PS50943"/>
    </source>
</evidence>
<dbReference type="SMART" id="SM00530">
    <property type="entry name" value="HTH_XRE"/>
    <property type="match status" value="1"/>
</dbReference>
<dbReference type="PROSITE" id="PS50943">
    <property type="entry name" value="HTH_CROC1"/>
    <property type="match status" value="1"/>
</dbReference>
<dbReference type="EMBL" id="CP130472">
    <property type="protein sequence ID" value="WLS43554.1"/>
    <property type="molecule type" value="Genomic_DNA"/>
</dbReference>
<name>A0AAJ6HTB0_9ACTN</name>
<evidence type="ECO:0000313" key="4">
    <source>
        <dbReference type="Proteomes" id="UP001235874"/>
    </source>
</evidence>
<evidence type="ECO:0000256" key="1">
    <source>
        <dbReference type="SAM" id="MobiDB-lite"/>
    </source>
</evidence>
<protein>
    <submittedName>
        <fullName evidence="3">Helix-turn-helix domain-containing protein</fullName>
    </submittedName>
</protein>
<gene>
    <name evidence="3" type="ORF">Q3V37_19330</name>
</gene>